<keyword evidence="5" id="KW-0269">Exonuclease</keyword>
<evidence type="ECO:0000259" key="7">
    <source>
        <dbReference type="SMART" id="SM00849"/>
    </source>
</evidence>
<name>A0A5D0MXX2_FLESI</name>
<dbReference type="Pfam" id="PF22505">
    <property type="entry name" value="RNase_J_b_CASP"/>
    <property type="match status" value="1"/>
</dbReference>
<dbReference type="CDD" id="cd07714">
    <property type="entry name" value="RNaseJ_MBL-fold"/>
    <property type="match status" value="1"/>
</dbReference>
<evidence type="ECO:0000256" key="6">
    <source>
        <dbReference type="ARBA" id="ARBA00022884"/>
    </source>
</evidence>
<dbReference type="PANTHER" id="PTHR43694">
    <property type="entry name" value="RIBONUCLEASE J"/>
    <property type="match status" value="1"/>
</dbReference>
<dbReference type="SUPFAM" id="SSF56281">
    <property type="entry name" value="Metallo-hydrolase/oxidoreductase"/>
    <property type="match status" value="1"/>
</dbReference>
<dbReference type="Pfam" id="PF00753">
    <property type="entry name" value="Lactamase_B"/>
    <property type="match status" value="1"/>
</dbReference>
<keyword evidence="2" id="KW-0479">Metal-binding</keyword>
<sequence length="542" mass="61127">MSFAVTFLGGAGVIGMNMYLYESSDTALIVDCGVMFADYSCPGVDYIIPDFRYLYKKREKLKALLLSHGHEDHIGGVPYLLKDFNIPVYSGELTLKFLKAKLGEHKIKGDLNTITPGDSFKAGDFTVSFNPVNHSIPETYSILLNSNDFSFLHCSDFKIDNTPVSGEPFNRQLYKKLGSKGIDGVLIDSTNVFEKGKTVSESSLKNNLLEIFRGIKGRIFFTTFSSNIDRIKQVLEVCRQLDRKVVFEGRSILKNTLLGNEAGYLPFPEDTVIKLSESKDLPDNKICYIVSGCQGEAGSSLFKIVSRERKKLQIQEGDTVVISSRVIPGNEKNLNALMNQVAFYGGYVVDMDEGGIHASGHAGREDIKEFISLVRPKKVIPVHGEFRHQKAVCKMVREDNLAEGCIFAITGEKLVFSGNKKDVFTEEVNIEKRYVDTRGDFLFSEEQLKERRQMARDGVVIINAYSVNEKVDIDTTGFVLSNNSFFRLRKFLSENLILLNDVIKDDKNKLAEMAMKLTKTFFKKNMDRRPVIKVFIRGEKWN</sequence>
<protein>
    <submittedName>
        <fullName evidence="8">Ribonuclease J</fullName>
    </submittedName>
</protein>
<keyword evidence="4" id="KW-0862">Zinc</keyword>
<dbReference type="Gene3D" id="3.40.50.10710">
    <property type="entry name" value="Metallo-hydrolase/oxidoreductase"/>
    <property type="match status" value="1"/>
</dbReference>
<evidence type="ECO:0000256" key="2">
    <source>
        <dbReference type="ARBA" id="ARBA00022723"/>
    </source>
</evidence>
<evidence type="ECO:0000256" key="4">
    <source>
        <dbReference type="ARBA" id="ARBA00022833"/>
    </source>
</evidence>
<keyword evidence="6" id="KW-0694">RNA-binding</keyword>
<evidence type="ECO:0000256" key="1">
    <source>
        <dbReference type="ARBA" id="ARBA00022722"/>
    </source>
</evidence>
<dbReference type="AlphaFoldDB" id="A0A5D0MXX2"/>
<dbReference type="Gene3D" id="3.60.15.10">
    <property type="entry name" value="Ribonuclease Z/Hydroxyacylglutathione hydrolase-like"/>
    <property type="match status" value="1"/>
</dbReference>
<evidence type="ECO:0000256" key="3">
    <source>
        <dbReference type="ARBA" id="ARBA00022801"/>
    </source>
</evidence>
<keyword evidence="1" id="KW-0540">Nuclease</keyword>
<dbReference type="SMART" id="SM00849">
    <property type="entry name" value="Lactamase_B"/>
    <property type="match status" value="1"/>
</dbReference>
<dbReference type="EMBL" id="VSIV01000008">
    <property type="protein sequence ID" value="TYB36966.1"/>
    <property type="molecule type" value="Genomic_DNA"/>
</dbReference>
<accession>A0A5D0MXX2</accession>
<dbReference type="Proteomes" id="UP000323337">
    <property type="component" value="Unassembled WGS sequence"/>
</dbReference>
<dbReference type="GO" id="GO:0003723">
    <property type="term" value="F:RNA binding"/>
    <property type="evidence" value="ECO:0007669"/>
    <property type="project" value="UniProtKB-KW"/>
</dbReference>
<dbReference type="InterPro" id="IPR011108">
    <property type="entry name" value="RMMBL"/>
</dbReference>
<comment type="caution">
    <text evidence="8">The sequence shown here is derived from an EMBL/GenBank/DDBJ whole genome shotgun (WGS) entry which is preliminary data.</text>
</comment>
<feature type="domain" description="Metallo-beta-lactamase" evidence="7">
    <location>
        <begin position="15"/>
        <end position="215"/>
    </location>
</feature>
<dbReference type="PANTHER" id="PTHR43694:SF1">
    <property type="entry name" value="RIBONUCLEASE J"/>
    <property type="match status" value="1"/>
</dbReference>
<dbReference type="InterPro" id="IPR036866">
    <property type="entry name" value="RibonucZ/Hydroxyglut_hydro"/>
</dbReference>
<dbReference type="InterPro" id="IPR001279">
    <property type="entry name" value="Metallo-B-lactamas"/>
</dbReference>
<evidence type="ECO:0000313" key="9">
    <source>
        <dbReference type="Proteomes" id="UP000323337"/>
    </source>
</evidence>
<dbReference type="InterPro" id="IPR055132">
    <property type="entry name" value="RNase_J_b_CASP"/>
</dbReference>
<organism evidence="8 9">
    <name type="scientific">Flexistipes sinusarabici</name>
    <dbReference type="NCBI Taxonomy" id="2352"/>
    <lineage>
        <taxon>Bacteria</taxon>
        <taxon>Pseudomonadati</taxon>
        <taxon>Deferribacterota</taxon>
        <taxon>Deferribacteres</taxon>
        <taxon>Deferribacterales</taxon>
        <taxon>Flexistipitaceae</taxon>
        <taxon>Flexistipes</taxon>
    </lineage>
</organism>
<dbReference type="Pfam" id="PF07521">
    <property type="entry name" value="RMMBL"/>
    <property type="match status" value="1"/>
</dbReference>
<evidence type="ECO:0000313" key="8">
    <source>
        <dbReference type="EMBL" id="TYB36966.1"/>
    </source>
</evidence>
<proteinExistence type="predicted"/>
<dbReference type="GO" id="GO:0046872">
    <property type="term" value="F:metal ion binding"/>
    <property type="evidence" value="ECO:0007669"/>
    <property type="project" value="UniProtKB-KW"/>
</dbReference>
<reference evidence="8 9" key="1">
    <citation type="submission" date="2019-08" db="EMBL/GenBank/DDBJ databases">
        <title>Genomic characterization of a novel candidate phylum (ARYD3) from a high temperature, high salinity tertiary oil reservoir in north central Oklahoma, USA.</title>
        <authorList>
            <person name="Youssef N.H."/>
            <person name="Yadav A."/>
            <person name="Elshahed M.S."/>
        </authorList>
    </citation>
    <scope>NUCLEOTIDE SEQUENCE [LARGE SCALE GENOMIC DNA]</scope>
    <source>
        <strain evidence="8">ARYD1</strain>
    </source>
</reference>
<dbReference type="Gene3D" id="3.10.20.580">
    <property type="match status" value="1"/>
</dbReference>
<evidence type="ECO:0000256" key="5">
    <source>
        <dbReference type="ARBA" id="ARBA00022839"/>
    </source>
</evidence>
<dbReference type="RefSeq" id="WP_303699934.1">
    <property type="nucleotide sequence ID" value="NZ_VSIV01000008.1"/>
</dbReference>
<dbReference type="InterPro" id="IPR042173">
    <property type="entry name" value="RNase_J_2"/>
</dbReference>
<gene>
    <name evidence="8" type="ORF">FXF49_00395</name>
</gene>
<dbReference type="GO" id="GO:0004527">
    <property type="term" value="F:exonuclease activity"/>
    <property type="evidence" value="ECO:0007669"/>
    <property type="project" value="UniProtKB-KW"/>
</dbReference>
<keyword evidence="3" id="KW-0378">Hydrolase</keyword>